<dbReference type="NCBIfam" id="TIGR00389">
    <property type="entry name" value="glyS_dimeric"/>
    <property type="match status" value="1"/>
</dbReference>
<dbReference type="InterPro" id="IPR004154">
    <property type="entry name" value="Anticodon-bd"/>
</dbReference>
<dbReference type="GO" id="GO:0005739">
    <property type="term" value="C:mitochondrion"/>
    <property type="evidence" value="ECO:0007669"/>
    <property type="project" value="TreeGrafter"/>
</dbReference>
<dbReference type="PANTHER" id="PTHR10745:SF8">
    <property type="entry name" value="DNA POLYMERASE SUBUNIT GAMMA-2, MITOCHONDRIAL"/>
    <property type="match status" value="1"/>
</dbReference>
<keyword evidence="5" id="KW-0067">ATP-binding</keyword>
<reference evidence="10" key="1">
    <citation type="submission" date="2023-01" db="EMBL/GenBank/DDBJ databases">
        <title>Metagenome sequencing of chrysophaentin producing Chrysophaeum taylorii.</title>
        <authorList>
            <person name="Davison J."/>
            <person name="Bewley C."/>
        </authorList>
    </citation>
    <scope>NUCLEOTIDE SEQUENCE</scope>
    <source>
        <strain evidence="10">NIES-1699</strain>
    </source>
</reference>
<feature type="chain" id="PRO_5042269258" description="glycine--tRNA ligase" evidence="8">
    <location>
        <begin position="17"/>
        <end position="446"/>
    </location>
</feature>
<evidence type="ECO:0000256" key="5">
    <source>
        <dbReference type="ARBA" id="ARBA00022840"/>
    </source>
</evidence>
<dbReference type="InterPro" id="IPR006195">
    <property type="entry name" value="aa-tRNA-synth_II"/>
</dbReference>
<dbReference type="Proteomes" id="UP001230188">
    <property type="component" value="Unassembled WGS sequence"/>
</dbReference>
<dbReference type="NCBIfam" id="NF003211">
    <property type="entry name" value="PRK04173.1"/>
    <property type="match status" value="1"/>
</dbReference>
<dbReference type="GO" id="GO:0006264">
    <property type="term" value="P:mitochondrial DNA replication"/>
    <property type="evidence" value="ECO:0007669"/>
    <property type="project" value="TreeGrafter"/>
</dbReference>
<protein>
    <recommendedName>
        <fullName evidence="2">glycine--tRNA ligase</fullName>
        <ecNumber evidence="2">6.1.1.14</ecNumber>
    </recommendedName>
</protein>
<organism evidence="10 11">
    <name type="scientific">Chrysophaeum taylorii</name>
    <dbReference type="NCBI Taxonomy" id="2483200"/>
    <lineage>
        <taxon>Eukaryota</taxon>
        <taxon>Sar</taxon>
        <taxon>Stramenopiles</taxon>
        <taxon>Ochrophyta</taxon>
        <taxon>Pelagophyceae</taxon>
        <taxon>Pelagomonadales</taxon>
        <taxon>Pelagomonadaceae</taxon>
        <taxon>Chrysophaeum</taxon>
    </lineage>
</organism>
<dbReference type="Gene3D" id="3.30.930.10">
    <property type="entry name" value="Bira Bifunctional Protein, Domain 2"/>
    <property type="match status" value="1"/>
</dbReference>
<dbReference type="PROSITE" id="PS50862">
    <property type="entry name" value="AA_TRNA_LIGASE_II"/>
    <property type="match status" value="1"/>
</dbReference>
<dbReference type="GO" id="GO:0005524">
    <property type="term" value="F:ATP binding"/>
    <property type="evidence" value="ECO:0007669"/>
    <property type="project" value="UniProtKB-KW"/>
</dbReference>
<dbReference type="AlphaFoldDB" id="A0AAD7XM44"/>
<dbReference type="PANTHER" id="PTHR10745">
    <property type="entry name" value="GLYCYL-TRNA SYNTHETASE/DNA POLYMERASE SUBUNIT GAMMA-2"/>
    <property type="match status" value="1"/>
</dbReference>
<evidence type="ECO:0000256" key="1">
    <source>
        <dbReference type="ARBA" id="ARBA00008226"/>
    </source>
</evidence>
<dbReference type="GO" id="GO:0004820">
    <property type="term" value="F:glycine-tRNA ligase activity"/>
    <property type="evidence" value="ECO:0007669"/>
    <property type="project" value="UniProtKB-EC"/>
</dbReference>
<keyword evidence="6" id="KW-0648">Protein biosynthesis</keyword>
<name>A0AAD7XM44_9STRA</name>
<comment type="caution">
    <text evidence="10">The sequence shown here is derived from an EMBL/GenBank/DDBJ whole genome shotgun (WGS) entry which is preliminary data.</text>
</comment>
<evidence type="ECO:0000256" key="8">
    <source>
        <dbReference type="SAM" id="SignalP"/>
    </source>
</evidence>
<evidence type="ECO:0000259" key="9">
    <source>
        <dbReference type="PROSITE" id="PS50862"/>
    </source>
</evidence>
<evidence type="ECO:0000256" key="2">
    <source>
        <dbReference type="ARBA" id="ARBA00012829"/>
    </source>
</evidence>
<dbReference type="EMBL" id="JAQMWT010000456">
    <property type="protein sequence ID" value="KAJ8601065.1"/>
    <property type="molecule type" value="Genomic_DNA"/>
</dbReference>
<evidence type="ECO:0000313" key="10">
    <source>
        <dbReference type="EMBL" id="KAJ8601065.1"/>
    </source>
</evidence>
<evidence type="ECO:0000256" key="7">
    <source>
        <dbReference type="ARBA" id="ARBA00023146"/>
    </source>
</evidence>
<evidence type="ECO:0000313" key="11">
    <source>
        <dbReference type="Proteomes" id="UP001230188"/>
    </source>
</evidence>
<feature type="domain" description="Aminoacyl-transfer RNA synthetases class-II family profile" evidence="9">
    <location>
        <begin position="170"/>
        <end position="373"/>
    </location>
</feature>
<evidence type="ECO:0000256" key="3">
    <source>
        <dbReference type="ARBA" id="ARBA00022598"/>
    </source>
</evidence>
<dbReference type="EC" id="6.1.1.14" evidence="2"/>
<comment type="similarity">
    <text evidence="1">Belongs to the class-II aminoacyl-tRNA synthetase family.</text>
</comment>
<dbReference type="InterPro" id="IPR045864">
    <property type="entry name" value="aa-tRNA-synth_II/BPL/LPL"/>
</dbReference>
<dbReference type="InterPro" id="IPR027031">
    <property type="entry name" value="Gly-tRNA_synthase/POLG2"/>
</dbReference>
<dbReference type="InterPro" id="IPR002314">
    <property type="entry name" value="aa-tRNA-synt_IIb"/>
</dbReference>
<feature type="signal peptide" evidence="8">
    <location>
        <begin position="1"/>
        <end position="16"/>
    </location>
</feature>
<keyword evidence="11" id="KW-1185">Reference proteome</keyword>
<dbReference type="Pfam" id="PF03129">
    <property type="entry name" value="HGTP_anticodon"/>
    <property type="match status" value="1"/>
</dbReference>
<dbReference type="InterPro" id="IPR033731">
    <property type="entry name" value="GlyRS-like_core"/>
</dbReference>
<evidence type="ECO:0000256" key="6">
    <source>
        <dbReference type="ARBA" id="ARBA00022917"/>
    </source>
</evidence>
<keyword evidence="7" id="KW-0030">Aminoacyl-tRNA synthetase</keyword>
<dbReference type="CDD" id="cd00774">
    <property type="entry name" value="GlyRS-like_core"/>
    <property type="match status" value="1"/>
</dbReference>
<dbReference type="Gene3D" id="3.40.50.800">
    <property type="entry name" value="Anticodon-binding domain"/>
    <property type="match status" value="1"/>
</dbReference>
<dbReference type="InterPro" id="IPR036621">
    <property type="entry name" value="Anticodon-bd_dom_sf"/>
</dbReference>
<dbReference type="SUPFAM" id="SSF52954">
    <property type="entry name" value="Class II aaRS ABD-related"/>
    <property type="match status" value="1"/>
</dbReference>
<dbReference type="PRINTS" id="PR01043">
    <property type="entry name" value="TRNASYNTHGLY"/>
</dbReference>
<dbReference type="GO" id="GO:0006426">
    <property type="term" value="P:glycyl-tRNA aminoacylation"/>
    <property type="evidence" value="ECO:0007669"/>
    <property type="project" value="InterPro"/>
</dbReference>
<accession>A0AAD7XM44</accession>
<sequence>MLTMFMVVVRCCSSLSMETIVSLCRKRGFIYGSSEIYNGFNGFYDYGPLGAELKKNIKNEWWVEFVQRSDDVFGLDSSIIGSPLIWKASGHVGGFSDPMVDDKKTKRRYRADQLFYKKVGDAYVTVHEAEKTEECACLVDAPPDVFAQLPPPDDPRRPGDLTEPRDFNLMFETNVGATDASTAYLRPETAQGIFVNYKNVLSSSRLRLPGGIAQIGKAFRNEITPRNFIFRSREFEQMEIEYFIKEDDWEPRHAEWITRCKTWLLKIGLKDELLGYDVHRDNLAHYARACTDITFKFPFGEQELQGIAARGNYDLTQHQSASGKSLEFYDEVAKEKLIPHVIEPSIGVDRLFLALLCSAYEEDGDRVVLKLSPLVAPVKCAVFPLVKKEPVLTLARRLYEDLREEFACDFDVSGAIGRRYRRQDEIGTPFCVTVDFDTLDDNSGFP</sequence>
<keyword evidence="3" id="KW-0436">Ligase</keyword>
<keyword evidence="4" id="KW-0547">Nucleotide-binding</keyword>
<dbReference type="SUPFAM" id="SSF55681">
    <property type="entry name" value="Class II aaRS and biotin synthetases"/>
    <property type="match status" value="1"/>
</dbReference>
<gene>
    <name evidence="10" type="ORF">CTAYLR_004501</name>
</gene>
<evidence type="ECO:0000256" key="4">
    <source>
        <dbReference type="ARBA" id="ARBA00022741"/>
    </source>
</evidence>
<dbReference type="Pfam" id="PF00587">
    <property type="entry name" value="tRNA-synt_2b"/>
    <property type="match status" value="1"/>
</dbReference>
<dbReference type="InterPro" id="IPR002315">
    <property type="entry name" value="tRNA-synt_gly"/>
</dbReference>
<keyword evidence="8" id="KW-0732">Signal</keyword>
<proteinExistence type="inferred from homology"/>